<sequence length="299" mass="33300">MMHAVKQAKKRRLKLIPKLVLLLAGLGVLVLSGLHLYYASRHKDAEVLLLGHAGSAFFSPLNPFNPLPPNSRTSIVKAMEDGADGLEVDVQLTKDGVPVLYHDVTLVSMTVWPEPDTIDNMQAAEVVGLAYKGGFPYDLFHDEKIIKLEELLQLFSSYPEKPYLHIDLRNHDASRYAYYAETLLALLHQYNYPLQKLAFISPNPDFLDAFREVEPDAVLIIDTGGNYEQAMQTVLAHGFQGICANGRDVSPEQVREAKQKGLLVVLFGGKSNSRISKMIAMEPDAIQVNDVAAMRRMLD</sequence>
<dbReference type="EMBL" id="JBHUOX010000026">
    <property type="protein sequence ID" value="MFD3003229.1"/>
    <property type="molecule type" value="Genomic_DNA"/>
</dbReference>
<dbReference type="Pfam" id="PF03009">
    <property type="entry name" value="GDPD"/>
    <property type="match status" value="1"/>
</dbReference>
<accession>A0ABW6C3P7</accession>
<dbReference type="RefSeq" id="WP_377490201.1">
    <property type="nucleotide sequence ID" value="NZ_JBHUOX010000026.1"/>
</dbReference>
<comment type="caution">
    <text evidence="2">The sequence shown here is derived from an EMBL/GenBank/DDBJ whole genome shotgun (WGS) entry which is preliminary data.</text>
</comment>
<gene>
    <name evidence="2" type="ORF">ACFS7Z_22900</name>
</gene>
<dbReference type="Proteomes" id="UP001597641">
    <property type="component" value="Unassembled WGS sequence"/>
</dbReference>
<dbReference type="PANTHER" id="PTHR46211:SF14">
    <property type="entry name" value="GLYCEROPHOSPHODIESTER PHOSPHODIESTERASE"/>
    <property type="match status" value="1"/>
</dbReference>
<dbReference type="PANTHER" id="PTHR46211">
    <property type="entry name" value="GLYCEROPHOSPHORYL DIESTER PHOSPHODIESTERASE"/>
    <property type="match status" value="1"/>
</dbReference>
<dbReference type="PROSITE" id="PS51704">
    <property type="entry name" value="GP_PDE"/>
    <property type="match status" value="1"/>
</dbReference>
<evidence type="ECO:0000313" key="2">
    <source>
        <dbReference type="EMBL" id="MFD3003229.1"/>
    </source>
</evidence>
<dbReference type="Gene3D" id="3.20.20.190">
    <property type="entry name" value="Phosphatidylinositol (PI) phosphodiesterase"/>
    <property type="match status" value="1"/>
</dbReference>
<feature type="domain" description="GP-PDE" evidence="1">
    <location>
        <begin position="47"/>
        <end position="298"/>
    </location>
</feature>
<reference evidence="3" key="1">
    <citation type="journal article" date="2019" name="Int. J. Syst. Evol. Microbiol.">
        <title>The Global Catalogue of Microorganisms (GCM) 10K type strain sequencing project: providing services to taxonomists for standard genome sequencing and annotation.</title>
        <authorList>
            <consortium name="The Broad Institute Genomics Platform"/>
            <consortium name="The Broad Institute Genome Sequencing Center for Infectious Disease"/>
            <person name="Wu L."/>
            <person name="Ma J."/>
        </authorList>
    </citation>
    <scope>NUCLEOTIDE SEQUENCE [LARGE SCALE GENOMIC DNA]</scope>
    <source>
        <strain evidence="3">KCTC 23984</strain>
    </source>
</reference>
<keyword evidence="3" id="KW-1185">Reference proteome</keyword>
<dbReference type="InterPro" id="IPR030395">
    <property type="entry name" value="GP_PDE_dom"/>
</dbReference>
<organism evidence="2 3">
    <name type="scientific">Pontibacter toksunensis</name>
    <dbReference type="NCBI Taxonomy" id="1332631"/>
    <lineage>
        <taxon>Bacteria</taxon>
        <taxon>Pseudomonadati</taxon>
        <taxon>Bacteroidota</taxon>
        <taxon>Cytophagia</taxon>
        <taxon>Cytophagales</taxon>
        <taxon>Hymenobacteraceae</taxon>
        <taxon>Pontibacter</taxon>
    </lineage>
</organism>
<dbReference type="InterPro" id="IPR017946">
    <property type="entry name" value="PLC-like_Pdiesterase_TIM-brl"/>
</dbReference>
<dbReference type="SUPFAM" id="SSF51695">
    <property type="entry name" value="PLC-like phosphodiesterases"/>
    <property type="match status" value="1"/>
</dbReference>
<dbReference type="CDD" id="cd08556">
    <property type="entry name" value="GDPD"/>
    <property type="match status" value="1"/>
</dbReference>
<proteinExistence type="predicted"/>
<protein>
    <submittedName>
        <fullName evidence="2">Glycerophosphodiester phosphodiesterase</fullName>
    </submittedName>
</protein>
<evidence type="ECO:0000313" key="3">
    <source>
        <dbReference type="Proteomes" id="UP001597641"/>
    </source>
</evidence>
<evidence type="ECO:0000259" key="1">
    <source>
        <dbReference type="PROSITE" id="PS51704"/>
    </source>
</evidence>
<name>A0ABW6C3P7_9BACT</name>